<keyword evidence="3" id="KW-0813">Transport</keyword>
<evidence type="ECO:0000256" key="3">
    <source>
        <dbReference type="ARBA" id="ARBA00022448"/>
    </source>
</evidence>
<dbReference type="FunFam" id="1.10.3470.10:FF:000001">
    <property type="entry name" value="Vitamin B12 ABC transporter permease BtuC"/>
    <property type="match status" value="1"/>
</dbReference>
<feature type="transmembrane region" description="Helical" evidence="8">
    <location>
        <begin position="303"/>
        <end position="321"/>
    </location>
</feature>
<dbReference type="InterPro" id="IPR037294">
    <property type="entry name" value="ABC_BtuC-like"/>
</dbReference>
<dbReference type="Gene3D" id="1.10.3470.10">
    <property type="entry name" value="ABC transporter involved in vitamin B12 uptake, BtuC"/>
    <property type="match status" value="1"/>
</dbReference>
<name>A0A1M5Y9D2_9BACT</name>
<dbReference type="GO" id="GO:0005886">
    <property type="term" value="C:plasma membrane"/>
    <property type="evidence" value="ECO:0007669"/>
    <property type="project" value="UniProtKB-SubCell"/>
</dbReference>
<feature type="transmembrane region" description="Helical" evidence="8">
    <location>
        <begin position="205"/>
        <end position="229"/>
    </location>
</feature>
<keyword evidence="7 8" id="KW-0472">Membrane</keyword>
<dbReference type="RefSeq" id="WP_084540766.1">
    <property type="nucleotide sequence ID" value="NZ_FQXS01000030.1"/>
</dbReference>
<evidence type="ECO:0000313" key="9">
    <source>
        <dbReference type="EMBL" id="SHI08448.1"/>
    </source>
</evidence>
<dbReference type="Pfam" id="PF01032">
    <property type="entry name" value="FecCD"/>
    <property type="match status" value="1"/>
</dbReference>
<evidence type="ECO:0000256" key="2">
    <source>
        <dbReference type="ARBA" id="ARBA00007935"/>
    </source>
</evidence>
<comment type="subcellular location">
    <subcellularLocation>
        <location evidence="1">Cell membrane</location>
        <topology evidence="1">Multi-pass membrane protein</topology>
    </subcellularLocation>
</comment>
<dbReference type="CDD" id="cd06550">
    <property type="entry name" value="TM_ABC_iron-siderophores_like"/>
    <property type="match status" value="1"/>
</dbReference>
<keyword evidence="5 8" id="KW-0812">Transmembrane</keyword>
<comment type="similarity">
    <text evidence="2">Belongs to the binding-protein-dependent transport system permease family. FecCD subfamily.</text>
</comment>
<dbReference type="STRING" id="1121409.SAMN02745124_03750"/>
<keyword evidence="10" id="KW-1185">Reference proteome</keyword>
<proteinExistence type="inferred from homology"/>
<dbReference type="SUPFAM" id="SSF81345">
    <property type="entry name" value="ABC transporter involved in vitamin B12 uptake, BtuC"/>
    <property type="match status" value="1"/>
</dbReference>
<evidence type="ECO:0000256" key="5">
    <source>
        <dbReference type="ARBA" id="ARBA00022692"/>
    </source>
</evidence>
<sequence length="360" mass="37892">MTAKASSDHTQLSPRSGRRLPVRLILPLLLTALLAVQIVSATGLGYIKIDPADIVSVLLMQLGAAVPADLTPSFPFVIMEVRLPRILCAALVGGSLAVAGCVFQSLLQNPLADPYTLGISSGAAFGASLAILLLMFGLTLPGSLIIPLFAFIGAVLTLFVVFSLSSPSTRLSSNSLILSGIIVSAILSAGISLIKFLADEQVNAIIFWLMGSFIGTGWADVSMLLVLVLPSCLLIGGHARELDIMSFGDRTADSLGIDSPAVRKRLLVVASLATAACVSVSGIIGFIGLIVPHFVRMALGPDNRLLIPCSFLCGAILLLLADTVTRVMLPTELPIGVLTALIGGPFFCYIFRRTQLARWR</sequence>
<evidence type="ECO:0000256" key="8">
    <source>
        <dbReference type="SAM" id="Phobius"/>
    </source>
</evidence>
<dbReference type="PANTHER" id="PTHR30472">
    <property type="entry name" value="FERRIC ENTEROBACTIN TRANSPORT SYSTEM PERMEASE PROTEIN"/>
    <property type="match status" value="1"/>
</dbReference>
<feature type="transmembrane region" description="Helical" evidence="8">
    <location>
        <begin position="145"/>
        <end position="164"/>
    </location>
</feature>
<protein>
    <submittedName>
        <fullName evidence="9">Iron complex transport system permease protein</fullName>
    </submittedName>
</protein>
<gene>
    <name evidence="9" type="ORF">SAMN02745124_03750</name>
</gene>
<feature type="transmembrane region" description="Helical" evidence="8">
    <location>
        <begin position="57"/>
        <end position="79"/>
    </location>
</feature>
<evidence type="ECO:0000256" key="1">
    <source>
        <dbReference type="ARBA" id="ARBA00004651"/>
    </source>
</evidence>
<feature type="transmembrane region" description="Helical" evidence="8">
    <location>
        <begin position="119"/>
        <end position="138"/>
    </location>
</feature>
<dbReference type="EMBL" id="FQXS01000030">
    <property type="protein sequence ID" value="SHI08448.1"/>
    <property type="molecule type" value="Genomic_DNA"/>
</dbReference>
<dbReference type="OrthoDB" id="9782305at2"/>
<evidence type="ECO:0000256" key="4">
    <source>
        <dbReference type="ARBA" id="ARBA00022475"/>
    </source>
</evidence>
<evidence type="ECO:0000256" key="7">
    <source>
        <dbReference type="ARBA" id="ARBA00023136"/>
    </source>
</evidence>
<keyword evidence="4" id="KW-1003">Cell membrane</keyword>
<dbReference type="AlphaFoldDB" id="A0A1M5Y9D2"/>
<feature type="transmembrane region" description="Helical" evidence="8">
    <location>
        <begin position="176"/>
        <end position="198"/>
    </location>
</feature>
<accession>A0A1M5Y9D2</accession>
<evidence type="ECO:0000313" key="10">
    <source>
        <dbReference type="Proteomes" id="UP000184139"/>
    </source>
</evidence>
<dbReference type="InterPro" id="IPR000522">
    <property type="entry name" value="ABC_transptr_permease_BtuC"/>
</dbReference>
<reference evidence="9 10" key="1">
    <citation type="submission" date="2016-11" db="EMBL/GenBank/DDBJ databases">
        <authorList>
            <person name="Jaros S."/>
            <person name="Januszkiewicz K."/>
            <person name="Wedrychowicz H."/>
        </authorList>
    </citation>
    <scope>NUCLEOTIDE SEQUENCE [LARGE SCALE GENOMIC DNA]</scope>
    <source>
        <strain evidence="9 10">DSM 9705</strain>
    </source>
</reference>
<feature type="transmembrane region" description="Helical" evidence="8">
    <location>
        <begin position="266"/>
        <end position="291"/>
    </location>
</feature>
<evidence type="ECO:0000256" key="6">
    <source>
        <dbReference type="ARBA" id="ARBA00022989"/>
    </source>
</evidence>
<dbReference type="Proteomes" id="UP000184139">
    <property type="component" value="Unassembled WGS sequence"/>
</dbReference>
<dbReference type="PANTHER" id="PTHR30472:SF25">
    <property type="entry name" value="ABC TRANSPORTER PERMEASE PROTEIN MJ0876-RELATED"/>
    <property type="match status" value="1"/>
</dbReference>
<feature type="transmembrane region" description="Helical" evidence="8">
    <location>
        <begin position="86"/>
        <end position="107"/>
    </location>
</feature>
<feature type="transmembrane region" description="Helical" evidence="8">
    <location>
        <begin position="333"/>
        <end position="351"/>
    </location>
</feature>
<dbReference type="GO" id="GO:0022857">
    <property type="term" value="F:transmembrane transporter activity"/>
    <property type="evidence" value="ECO:0007669"/>
    <property type="project" value="InterPro"/>
</dbReference>
<organism evidence="9 10">
    <name type="scientific">Desulfofustis glycolicus DSM 9705</name>
    <dbReference type="NCBI Taxonomy" id="1121409"/>
    <lineage>
        <taxon>Bacteria</taxon>
        <taxon>Pseudomonadati</taxon>
        <taxon>Thermodesulfobacteriota</taxon>
        <taxon>Desulfobulbia</taxon>
        <taxon>Desulfobulbales</taxon>
        <taxon>Desulfocapsaceae</taxon>
        <taxon>Desulfofustis</taxon>
    </lineage>
</organism>
<keyword evidence="6 8" id="KW-1133">Transmembrane helix</keyword>